<gene>
    <name evidence="6" type="ORF">WUBG_04180</name>
</gene>
<dbReference type="GO" id="GO:0003729">
    <property type="term" value="F:mRNA binding"/>
    <property type="evidence" value="ECO:0007669"/>
    <property type="project" value="TreeGrafter"/>
</dbReference>
<dbReference type="GO" id="GO:0043022">
    <property type="term" value="F:ribosome binding"/>
    <property type="evidence" value="ECO:0007669"/>
    <property type="project" value="TreeGrafter"/>
</dbReference>
<dbReference type="GO" id="GO:0003743">
    <property type="term" value="F:translation initiation factor activity"/>
    <property type="evidence" value="ECO:0007669"/>
    <property type="project" value="UniProtKB-KW"/>
</dbReference>
<organism evidence="6 7">
    <name type="scientific">Wuchereria bancrofti</name>
    <dbReference type="NCBI Taxonomy" id="6293"/>
    <lineage>
        <taxon>Eukaryota</taxon>
        <taxon>Metazoa</taxon>
        <taxon>Ecdysozoa</taxon>
        <taxon>Nematoda</taxon>
        <taxon>Chromadorea</taxon>
        <taxon>Rhabditida</taxon>
        <taxon>Spirurina</taxon>
        <taxon>Spiruromorpha</taxon>
        <taxon>Filarioidea</taxon>
        <taxon>Onchocercidae</taxon>
        <taxon>Wuchereria</taxon>
    </lineage>
</organism>
<accession>J9EQU2</accession>
<sequence length="656" mass="75904">MEAEIEELKLKLKESESKQVAIAQLAKEILEKDKDKDQRLSTLGEENLQQSRDIARLQALLKTRDEYLADAESEVIKLRNEITEINSTKSAYLVELEQKISSLRTEINEKNDMLFEQEQEIQGLKKTLASKERELEKASQKPDVAIIQTTDNFSDSERAKLNQKMAELELEKNLILEEISELQDKVVIANRNLDNERSHVEELSTICNGYKHDVEELKNRCNELTSELNEYRSKTKIAKRGNSMFFEFVDERVKLEKDLLKLKCQNDFFASQKEAYELELNELRHELMLALTLRANEGIADSDTTMLQLEISRLRTELTTLNAKLLEKCKESTQVETENVSNTSKMIDMREYAFNSLKEEVKMLTLKLDRAEKERMEYFDKVRESENRYSRECKRSQRLLNEVDCLKRRFIVEQKKSFNNTLSKAFKPSEEILSKKIIEFNEKITSINQIGMDDPTISKIQSSFMLSTCSLRRPSGDEEITTATTRTETIPIESAPDIDQNEAPDLLSELNTESNTNDKEMPVEKRLKFQLSNKESSELVADRANDMCPKKTKTKKKNHEKVRGSNGFGIIRGISSPLRIYDKSEDPKSHPCRVFQFSNTGQYFCYCDTARTVLVESSSGREIFNVDLPRTQQIVFSPRDRLLATYEPYVSYVAKT</sequence>
<reference evidence="7" key="1">
    <citation type="submission" date="2012-08" db="EMBL/GenBank/DDBJ databases">
        <title>The Genome Sequence of Wuchereria bancrofti.</title>
        <authorList>
            <person name="Nutman T.B."/>
            <person name="Fink D.L."/>
            <person name="Russ C."/>
            <person name="Young S."/>
            <person name="Zeng Q."/>
            <person name="Koehrsen M."/>
            <person name="Alvarado L."/>
            <person name="Berlin A."/>
            <person name="Chapman S.B."/>
            <person name="Chen Z."/>
            <person name="Freedman E."/>
            <person name="Gellesch M."/>
            <person name="Goldberg J."/>
            <person name="Griggs A."/>
            <person name="Gujja S."/>
            <person name="Heilman E.R."/>
            <person name="Heiman D."/>
            <person name="Hepburn T."/>
            <person name="Howarth C."/>
            <person name="Jen D."/>
            <person name="Larson L."/>
            <person name="Lewis B."/>
            <person name="Mehta T."/>
            <person name="Park D."/>
            <person name="Pearson M."/>
            <person name="Roberts A."/>
            <person name="Saif S."/>
            <person name="Shea T."/>
            <person name="Shenoy N."/>
            <person name="Sisk P."/>
            <person name="Stolte C."/>
            <person name="Sykes S."/>
            <person name="Walk T."/>
            <person name="White J."/>
            <person name="Yandava C."/>
            <person name="Haas B."/>
            <person name="Henn M.R."/>
            <person name="Nusbaum C."/>
            <person name="Birren B."/>
        </authorList>
    </citation>
    <scope>NUCLEOTIDE SEQUENCE [LARGE SCALE GENOMIC DNA]</scope>
    <source>
        <strain evidence="7">NA</strain>
    </source>
</reference>
<keyword evidence="4" id="KW-0648">Protein biosynthesis</keyword>
<evidence type="ECO:0000256" key="2">
    <source>
        <dbReference type="ARBA" id="ARBA00022574"/>
    </source>
</evidence>
<dbReference type="GO" id="GO:0000049">
    <property type="term" value="F:tRNA binding"/>
    <property type="evidence" value="ECO:0007669"/>
    <property type="project" value="TreeGrafter"/>
</dbReference>
<dbReference type="PANTHER" id="PTHR13227">
    <property type="entry name" value="EUKARYOTIC TRANSLATION INITIATION FACTOR 2A"/>
    <property type="match status" value="1"/>
</dbReference>
<evidence type="ECO:0000313" key="6">
    <source>
        <dbReference type="EMBL" id="EJW84911.1"/>
    </source>
</evidence>
<proteinExistence type="predicted"/>
<keyword evidence="2" id="KW-0853">WD repeat</keyword>
<dbReference type="Proteomes" id="UP000004810">
    <property type="component" value="Unassembled WGS sequence"/>
</dbReference>
<keyword evidence="5" id="KW-0175">Coiled coil</keyword>
<dbReference type="AlphaFoldDB" id="J9EQU2"/>
<evidence type="ECO:0000256" key="3">
    <source>
        <dbReference type="ARBA" id="ARBA00022737"/>
    </source>
</evidence>
<keyword evidence="1" id="KW-0396">Initiation factor</keyword>
<feature type="coiled-coil region" evidence="5">
    <location>
        <begin position="354"/>
        <end position="388"/>
    </location>
</feature>
<dbReference type="InterPro" id="IPR011387">
    <property type="entry name" value="TIF2A"/>
</dbReference>
<evidence type="ECO:0000256" key="4">
    <source>
        <dbReference type="ARBA" id="ARBA00022917"/>
    </source>
</evidence>
<evidence type="ECO:0000256" key="5">
    <source>
        <dbReference type="SAM" id="Coils"/>
    </source>
</evidence>
<evidence type="ECO:0000256" key="1">
    <source>
        <dbReference type="ARBA" id="ARBA00022540"/>
    </source>
</evidence>
<feature type="coiled-coil region" evidence="5">
    <location>
        <begin position="266"/>
        <end position="293"/>
    </location>
</feature>
<dbReference type="PANTHER" id="PTHR13227:SF0">
    <property type="entry name" value="EUKARYOTIC TRANSLATION INITIATION FACTOR 2A"/>
    <property type="match status" value="1"/>
</dbReference>
<keyword evidence="3" id="KW-0677">Repeat</keyword>
<feature type="coiled-coil region" evidence="5">
    <location>
        <begin position="68"/>
        <end position="234"/>
    </location>
</feature>
<dbReference type="GO" id="GO:0022627">
    <property type="term" value="C:cytosolic small ribosomal subunit"/>
    <property type="evidence" value="ECO:0007669"/>
    <property type="project" value="TreeGrafter"/>
</dbReference>
<protein>
    <submittedName>
        <fullName evidence="6">Uncharacterized protein</fullName>
    </submittedName>
</protein>
<name>J9EQU2_WUCBA</name>
<evidence type="ECO:0000313" key="7">
    <source>
        <dbReference type="Proteomes" id="UP000004810"/>
    </source>
</evidence>
<dbReference type="EMBL" id="ADBV01001401">
    <property type="protein sequence ID" value="EJW84911.1"/>
    <property type="molecule type" value="Genomic_DNA"/>
</dbReference>
<comment type="caution">
    <text evidence="6">The sequence shown here is derived from an EMBL/GenBank/DDBJ whole genome shotgun (WGS) entry which is preliminary data.</text>
</comment>
<feature type="non-terminal residue" evidence="6">
    <location>
        <position position="656"/>
    </location>
</feature>